<feature type="region of interest" description="Disordered" evidence="1">
    <location>
        <begin position="292"/>
        <end position="325"/>
    </location>
</feature>
<dbReference type="Proteomes" id="UP000245839">
    <property type="component" value="Unassembled WGS sequence"/>
</dbReference>
<dbReference type="InterPro" id="IPR036844">
    <property type="entry name" value="Hint_dom_sf"/>
</dbReference>
<evidence type="ECO:0000313" key="5">
    <source>
        <dbReference type="Proteomes" id="UP000245839"/>
    </source>
</evidence>
<dbReference type="Pfam" id="PF13403">
    <property type="entry name" value="Hint_2"/>
    <property type="match status" value="1"/>
</dbReference>
<dbReference type="CDD" id="cd00081">
    <property type="entry name" value="Hint"/>
    <property type="match status" value="1"/>
</dbReference>
<feature type="compositionally biased region" description="Gly residues" evidence="1">
    <location>
        <begin position="316"/>
        <end position="325"/>
    </location>
</feature>
<dbReference type="InterPro" id="IPR028992">
    <property type="entry name" value="Hedgehog/Intein_dom"/>
</dbReference>
<organism evidence="4 6">
    <name type="scientific">Jannaschia seohaensis</name>
    <dbReference type="NCBI Taxonomy" id="475081"/>
    <lineage>
        <taxon>Bacteria</taxon>
        <taxon>Pseudomonadati</taxon>
        <taxon>Pseudomonadota</taxon>
        <taxon>Alphaproteobacteria</taxon>
        <taxon>Rhodobacterales</taxon>
        <taxon>Roseobacteraceae</taxon>
        <taxon>Jannaschia</taxon>
    </lineage>
</organism>
<evidence type="ECO:0000256" key="1">
    <source>
        <dbReference type="SAM" id="MobiDB-lite"/>
    </source>
</evidence>
<dbReference type="RefSeq" id="WP_245947176.1">
    <property type="nucleotide sequence ID" value="NZ_QGDJ01000001.1"/>
</dbReference>
<reference evidence="4 6" key="1">
    <citation type="submission" date="2016-10" db="EMBL/GenBank/DDBJ databases">
        <authorList>
            <person name="Cai Z."/>
        </authorList>
    </citation>
    <scope>NUCLEOTIDE SEQUENCE [LARGE SCALE GENOMIC DNA]</scope>
    <source>
        <strain evidence="4 6">DSM 25227</strain>
    </source>
</reference>
<evidence type="ECO:0000313" key="4">
    <source>
        <dbReference type="EMBL" id="SSA38618.1"/>
    </source>
</evidence>
<evidence type="ECO:0000259" key="2">
    <source>
        <dbReference type="Pfam" id="PF13403"/>
    </source>
</evidence>
<proteinExistence type="predicted"/>
<reference evidence="3 5" key="2">
    <citation type="submission" date="2018-03" db="EMBL/GenBank/DDBJ databases">
        <title>Genomic Encyclopedia of Archaeal and Bacterial Type Strains, Phase II (KMG-II): from individual species to whole genera.</title>
        <authorList>
            <person name="Goeker M."/>
        </authorList>
    </citation>
    <scope>NUCLEOTIDE SEQUENCE [LARGE SCALE GENOMIC DNA]</scope>
    <source>
        <strain evidence="3 5">DSM 25227</strain>
    </source>
</reference>
<dbReference type="Proteomes" id="UP000251571">
    <property type="component" value="Unassembled WGS sequence"/>
</dbReference>
<name>A0A2Y9A590_9RHOB</name>
<dbReference type="Gene3D" id="2.170.16.10">
    <property type="entry name" value="Hedgehog/Intein (Hint) domain"/>
    <property type="match status" value="1"/>
</dbReference>
<dbReference type="EMBL" id="QGDJ01000001">
    <property type="protein sequence ID" value="PWJ22340.1"/>
    <property type="molecule type" value="Genomic_DNA"/>
</dbReference>
<evidence type="ECO:0000313" key="3">
    <source>
        <dbReference type="EMBL" id="PWJ22340.1"/>
    </source>
</evidence>
<keyword evidence="5" id="KW-1185">Reference proteome</keyword>
<protein>
    <submittedName>
        <fullName evidence="4">Hint domain-containing protein</fullName>
    </submittedName>
</protein>
<gene>
    <name evidence="3" type="ORF">BCF38_101751</name>
    <name evidence="4" type="ORF">SAMN05421539_101751</name>
</gene>
<dbReference type="AlphaFoldDB" id="A0A2Y9A590"/>
<evidence type="ECO:0000313" key="6">
    <source>
        <dbReference type="Proteomes" id="UP000251571"/>
    </source>
</evidence>
<dbReference type="SUPFAM" id="SSF51294">
    <property type="entry name" value="Hedgehog/intein (Hint) domain"/>
    <property type="match status" value="1"/>
</dbReference>
<accession>A0A2Y9A590</accession>
<feature type="domain" description="Hedgehog/Intein (Hint)" evidence="2">
    <location>
        <begin position="143"/>
        <end position="273"/>
    </location>
</feature>
<dbReference type="EMBL" id="UETC01000001">
    <property type="protein sequence ID" value="SSA38618.1"/>
    <property type="molecule type" value="Genomic_DNA"/>
</dbReference>
<sequence length="325" mass="34062">MSSLRPDTPLSALSRCQVFPAAALTVETGALMGDAIGDLTEVAAGDVYRLEPDARAAELILSRASGRVTVAPGSMLGQPGKAVTPLARHRLMSERGVPVEVLVLATGGLRLALPLGPFCATEDYTLIASEPVAGELASVASVSFARGTRITLASGLQRPVEELAEGDRILTRDHGPQPIRWIERQTVRAEGLLAPVVIAKGALGNEADLVLSPDHRLFLYRGREGELLVRARDLVDAAGIRRAAGGHVDYFHLLFDAHEIIYAEGIPAESLLVTPEVLAGLGEDLAADLTARQRPGASAPHPGVEPSSAELARLGLGAGSEGGRR</sequence>